<keyword evidence="3" id="KW-0812">Transmembrane</keyword>
<dbReference type="STRING" id="1178515.SY83_19255"/>
<reference evidence="4 5" key="1">
    <citation type="submission" date="2015-01" db="EMBL/GenBank/DDBJ databases">
        <title>Paenibacillus swuensis/DY6/whole genome sequencing.</title>
        <authorList>
            <person name="Kim M.K."/>
            <person name="Srinivasan S."/>
            <person name="Lee J.-J."/>
        </authorList>
    </citation>
    <scope>NUCLEOTIDE SEQUENCE [LARGE SCALE GENOMIC DNA]</scope>
    <source>
        <strain evidence="4 5">DY6</strain>
    </source>
</reference>
<dbReference type="EMBL" id="CP011388">
    <property type="protein sequence ID" value="ANE48073.1"/>
    <property type="molecule type" value="Genomic_DNA"/>
</dbReference>
<sequence length="245" mass="27338">MNTKRQTVWLVSMLSLMVVLSAYYLFTDTPGTTDLTATNNTTVKEVNLLDGTETVTKTETITKTETDSAVEVVETGKEEPATGTKEVTETSKNQAGEKETAVAPEEDLKLEELFQDEEAVLNMIETEAESGTGFFDTKVMERNEKLASEFERLNAVTVDMKKTPDEVSKAQNEIQQLEVKEDKLTELETEFMKEYENAVVLNDADKWTVVVQSEKLAAGEAVSILERVITELDIAPDKVSVQYMK</sequence>
<dbReference type="Gene3D" id="1.10.287.4300">
    <property type="entry name" value="Stage III sporulation protein AH-like"/>
    <property type="match status" value="1"/>
</dbReference>
<feature type="region of interest" description="Disordered" evidence="2">
    <location>
        <begin position="65"/>
        <end position="103"/>
    </location>
</feature>
<dbReference type="Proteomes" id="UP000076927">
    <property type="component" value="Chromosome"/>
</dbReference>
<evidence type="ECO:0000256" key="2">
    <source>
        <dbReference type="SAM" id="MobiDB-lite"/>
    </source>
</evidence>
<keyword evidence="3" id="KW-1133">Transmembrane helix</keyword>
<dbReference type="InterPro" id="IPR024232">
    <property type="entry name" value="SpoIIIAH"/>
</dbReference>
<dbReference type="Pfam" id="PF12685">
    <property type="entry name" value="SpoIIIAH"/>
    <property type="match status" value="1"/>
</dbReference>
<keyword evidence="1" id="KW-0175">Coiled coil</keyword>
<proteinExistence type="predicted"/>
<dbReference type="KEGG" id="pswu:SY83_19255"/>
<gene>
    <name evidence="4" type="ORF">SY83_19255</name>
</gene>
<dbReference type="AlphaFoldDB" id="A0A172TMS6"/>
<evidence type="ECO:0000256" key="1">
    <source>
        <dbReference type="SAM" id="Coils"/>
    </source>
</evidence>
<evidence type="ECO:0000256" key="3">
    <source>
        <dbReference type="SAM" id="Phobius"/>
    </source>
</evidence>
<evidence type="ECO:0000313" key="5">
    <source>
        <dbReference type="Proteomes" id="UP000076927"/>
    </source>
</evidence>
<keyword evidence="5" id="KW-1185">Reference proteome</keyword>
<protein>
    <recommendedName>
        <fullName evidence="6">Mutants block sporulation after engulfment (Stage III sporulation)</fullName>
    </recommendedName>
</protein>
<dbReference type="RefSeq" id="WP_068609477.1">
    <property type="nucleotide sequence ID" value="NZ_CP011388.1"/>
</dbReference>
<evidence type="ECO:0000313" key="4">
    <source>
        <dbReference type="EMBL" id="ANE48073.1"/>
    </source>
</evidence>
<feature type="transmembrane region" description="Helical" evidence="3">
    <location>
        <begin position="7"/>
        <end position="26"/>
    </location>
</feature>
<feature type="coiled-coil region" evidence="1">
    <location>
        <begin position="160"/>
        <end position="197"/>
    </location>
</feature>
<name>A0A172TMS6_9BACL</name>
<accession>A0A172TMS6</accession>
<evidence type="ECO:0008006" key="6">
    <source>
        <dbReference type="Google" id="ProtNLM"/>
    </source>
</evidence>
<dbReference type="PATRIC" id="fig|1178515.4.peg.3892"/>
<organism evidence="4 5">
    <name type="scientific">Paenibacillus swuensis</name>
    <dbReference type="NCBI Taxonomy" id="1178515"/>
    <lineage>
        <taxon>Bacteria</taxon>
        <taxon>Bacillati</taxon>
        <taxon>Bacillota</taxon>
        <taxon>Bacilli</taxon>
        <taxon>Bacillales</taxon>
        <taxon>Paenibacillaceae</taxon>
        <taxon>Paenibacillus</taxon>
    </lineage>
</organism>
<dbReference type="InterPro" id="IPR038503">
    <property type="entry name" value="SpoIIIAH_sf"/>
</dbReference>
<keyword evidence="3" id="KW-0472">Membrane</keyword>